<evidence type="ECO:0000313" key="6">
    <source>
        <dbReference type="EMBL" id="OAD07355.1"/>
    </source>
</evidence>
<dbReference type="InterPro" id="IPR034751">
    <property type="entry name" value="Yippee"/>
</dbReference>
<evidence type="ECO:0000256" key="1">
    <source>
        <dbReference type="ARBA" id="ARBA00005613"/>
    </source>
</evidence>
<name>A0A168P901_MUCCL</name>
<evidence type="ECO:0000259" key="5">
    <source>
        <dbReference type="PROSITE" id="PS51792"/>
    </source>
</evidence>
<dbReference type="InterPro" id="IPR039058">
    <property type="entry name" value="Yippee_fam"/>
</dbReference>
<evidence type="ECO:0000313" key="7">
    <source>
        <dbReference type="Proteomes" id="UP000077051"/>
    </source>
</evidence>
<evidence type="ECO:0000256" key="4">
    <source>
        <dbReference type="RuleBase" id="RU110713"/>
    </source>
</evidence>
<keyword evidence="3" id="KW-0862">Zinc</keyword>
<organism evidence="6 7">
    <name type="scientific">Mucor lusitanicus CBS 277.49</name>
    <dbReference type="NCBI Taxonomy" id="747725"/>
    <lineage>
        <taxon>Eukaryota</taxon>
        <taxon>Fungi</taxon>
        <taxon>Fungi incertae sedis</taxon>
        <taxon>Mucoromycota</taxon>
        <taxon>Mucoromycotina</taxon>
        <taxon>Mucoromycetes</taxon>
        <taxon>Mucorales</taxon>
        <taxon>Mucorineae</taxon>
        <taxon>Mucoraceae</taxon>
        <taxon>Mucor</taxon>
    </lineage>
</organism>
<protein>
    <recommendedName>
        <fullName evidence="4">Protein yippee-like</fullName>
    </recommendedName>
</protein>
<comment type="similarity">
    <text evidence="1 4">Belongs to the yippee family.</text>
</comment>
<dbReference type="Proteomes" id="UP000077051">
    <property type="component" value="Unassembled WGS sequence"/>
</dbReference>
<dbReference type="VEuPathDB" id="FungiDB:MUCCIDRAFT_137073"/>
<reference evidence="6 7" key="1">
    <citation type="submission" date="2015-06" db="EMBL/GenBank/DDBJ databases">
        <title>Expansion of signal transduction pathways in fungi by whole-genome duplication.</title>
        <authorList>
            <consortium name="DOE Joint Genome Institute"/>
            <person name="Corrochano L.M."/>
            <person name="Kuo A."/>
            <person name="Marcet-Houben M."/>
            <person name="Polaino S."/>
            <person name="Salamov A."/>
            <person name="Villalobos J.M."/>
            <person name="Alvarez M.I."/>
            <person name="Avalos J."/>
            <person name="Benito E.P."/>
            <person name="Benoit I."/>
            <person name="Burger G."/>
            <person name="Camino L.P."/>
            <person name="Canovas D."/>
            <person name="Cerda-Olmedo E."/>
            <person name="Cheng J.-F."/>
            <person name="Dominguez A."/>
            <person name="Elias M."/>
            <person name="Eslava A.P."/>
            <person name="Glaser F."/>
            <person name="Grimwood J."/>
            <person name="Gutierrez G."/>
            <person name="Heitman J."/>
            <person name="Henrissat B."/>
            <person name="Iturriaga E.A."/>
            <person name="Lang B.F."/>
            <person name="Lavin J.L."/>
            <person name="Lee S."/>
            <person name="Li W."/>
            <person name="Lindquist E."/>
            <person name="Lopez-Garcia S."/>
            <person name="Luque E.M."/>
            <person name="Marcos A.T."/>
            <person name="Martin J."/>
            <person name="Mccluskey K."/>
            <person name="Medina H.R."/>
            <person name="Miralles-Duran A."/>
            <person name="Miyazaki A."/>
            <person name="Munoz-Torres E."/>
            <person name="Oguiza J.A."/>
            <person name="Ohm R."/>
            <person name="Olmedo M."/>
            <person name="Orejas M."/>
            <person name="Ortiz-Castellanos L."/>
            <person name="Pisabarro A.G."/>
            <person name="Rodriguez-Romero J."/>
            <person name="Ruiz-Herrera J."/>
            <person name="Ruiz-Vazquez R."/>
            <person name="Sanz C."/>
            <person name="Schackwitz W."/>
            <person name="Schmutz J."/>
            <person name="Shahriari M."/>
            <person name="Shelest E."/>
            <person name="Silva-Franco F."/>
            <person name="Soanes D."/>
            <person name="Syed K."/>
            <person name="Tagua V.G."/>
            <person name="Talbot N.J."/>
            <person name="Thon M."/>
            <person name="De Vries R.P."/>
            <person name="Wiebenga A."/>
            <person name="Yadav J.S."/>
            <person name="Braun E.L."/>
            <person name="Baker S."/>
            <person name="Garre V."/>
            <person name="Horwitz B."/>
            <person name="Torres-Martinez S."/>
            <person name="Idnurm A."/>
            <person name="Herrera-Estrella A."/>
            <person name="Gabaldon T."/>
            <person name="Grigoriev I.V."/>
        </authorList>
    </citation>
    <scope>NUCLEOTIDE SEQUENCE [LARGE SCALE GENOMIC DNA]</scope>
    <source>
        <strain evidence="6 7">CBS 277.49</strain>
    </source>
</reference>
<keyword evidence="2" id="KW-0479">Metal-binding</keyword>
<comment type="caution">
    <text evidence="6">The sequence shown here is derived from an EMBL/GenBank/DDBJ whole genome shotgun (WGS) entry which is preliminary data.</text>
</comment>
<dbReference type="PANTHER" id="PTHR13848">
    <property type="entry name" value="PROTEIN YIPPEE-LIKE CG15309-RELATED"/>
    <property type="match status" value="1"/>
</dbReference>
<dbReference type="STRING" id="747725.A0A168P901"/>
<dbReference type="InterPro" id="IPR004910">
    <property type="entry name" value="Yippee/Mis18/Cereblon"/>
</dbReference>
<dbReference type="PROSITE" id="PS51792">
    <property type="entry name" value="YIPPEE"/>
    <property type="match status" value="1"/>
</dbReference>
<dbReference type="GO" id="GO:0046872">
    <property type="term" value="F:metal ion binding"/>
    <property type="evidence" value="ECO:0007669"/>
    <property type="project" value="UniProtKB-KW"/>
</dbReference>
<sequence length="117" mass="13299">MVAKRHAHYLSSSAANHDKTALYSCSSCHSELFDQKDIISRAFQGRHGQAFLIHQVVNICIGDQEERMLMTGLHTVADISCSVCCGKVGWVYIKSPERNQKYKENKFIVEKVRVIKE</sequence>
<dbReference type="AlphaFoldDB" id="A0A168P901"/>
<evidence type="ECO:0000256" key="2">
    <source>
        <dbReference type="ARBA" id="ARBA00022723"/>
    </source>
</evidence>
<proteinExistence type="inferred from homology"/>
<gene>
    <name evidence="6" type="ORF">MUCCIDRAFT_137073</name>
</gene>
<keyword evidence="7" id="KW-1185">Reference proteome</keyword>
<dbReference type="OrthoDB" id="6407410at2759"/>
<dbReference type="EMBL" id="AMYB01000001">
    <property type="protein sequence ID" value="OAD07355.1"/>
    <property type="molecule type" value="Genomic_DNA"/>
</dbReference>
<evidence type="ECO:0000256" key="3">
    <source>
        <dbReference type="ARBA" id="ARBA00022833"/>
    </source>
</evidence>
<feature type="domain" description="Yippee" evidence="5">
    <location>
        <begin position="21"/>
        <end position="117"/>
    </location>
</feature>
<accession>A0A168P901</accession>
<dbReference type="Pfam" id="PF03226">
    <property type="entry name" value="Yippee-Mis18"/>
    <property type="match status" value="1"/>
</dbReference>